<dbReference type="Proteomes" id="UP000027265">
    <property type="component" value="Unassembled WGS sequence"/>
</dbReference>
<proteinExistence type="predicted"/>
<dbReference type="InParanoid" id="A0A067QBL6"/>
<reference evidence="2" key="1">
    <citation type="journal article" date="2014" name="Proc. Natl. Acad. Sci. U.S.A.">
        <title>Extensive sampling of basidiomycete genomes demonstrates inadequacy of the white-rot/brown-rot paradigm for wood decay fungi.</title>
        <authorList>
            <person name="Riley R."/>
            <person name="Salamov A.A."/>
            <person name="Brown D.W."/>
            <person name="Nagy L.G."/>
            <person name="Floudas D."/>
            <person name="Held B.W."/>
            <person name="Levasseur A."/>
            <person name="Lombard V."/>
            <person name="Morin E."/>
            <person name="Otillar R."/>
            <person name="Lindquist E.A."/>
            <person name="Sun H."/>
            <person name="LaButti K.M."/>
            <person name="Schmutz J."/>
            <person name="Jabbour D."/>
            <person name="Luo H."/>
            <person name="Baker S.E."/>
            <person name="Pisabarro A.G."/>
            <person name="Walton J.D."/>
            <person name="Blanchette R.A."/>
            <person name="Henrissat B."/>
            <person name="Martin F."/>
            <person name="Cullen D."/>
            <person name="Hibbett D.S."/>
            <person name="Grigoriev I.V."/>
        </authorList>
    </citation>
    <scope>NUCLEOTIDE SEQUENCE [LARGE SCALE GENOMIC DNA]</scope>
    <source>
        <strain evidence="2">MUCL 33604</strain>
    </source>
</reference>
<name>A0A067QBL6_9AGAM</name>
<organism evidence="1 2">
    <name type="scientific">Jaapia argillacea MUCL 33604</name>
    <dbReference type="NCBI Taxonomy" id="933084"/>
    <lineage>
        <taxon>Eukaryota</taxon>
        <taxon>Fungi</taxon>
        <taxon>Dikarya</taxon>
        <taxon>Basidiomycota</taxon>
        <taxon>Agaricomycotina</taxon>
        <taxon>Agaricomycetes</taxon>
        <taxon>Agaricomycetidae</taxon>
        <taxon>Jaapiales</taxon>
        <taxon>Jaapiaceae</taxon>
        <taxon>Jaapia</taxon>
    </lineage>
</organism>
<dbReference type="HOGENOM" id="CLU_1415361_0_0_1"/>
<keyword evidence="2" id="KW-1185">Reference proteome</keyword>
<evidence type="ECO:0000313" key="1">
    <source>
        <dbReference type="EMBL" id="KDQ60902.1"/>
    </source>
</evidence>
<evidence type="ECO:0000313" key="2">
    <source>
        <dbReference type="Proteomes" id="UP000027265"/>
    </source>
</evidence>
<dbReference type="EMBL" id="KL197713">
    <property type="protein sequence ID" value="KDQ60902.1"/>
    <property type="molecule type" value="Genomic_DNA"/>
</dbReference>
<accession>A0A067QBL6</accession>
<protein>
    <submittedName>
        <fullName evidence="1">Uncharacterized protein</fullName>
    </submittedName>
</protein>
<dbReference type="AlphaFoldDB" id="A0A067QBL6"/>
<sequence length="192" mass="21518">MGTLCRQVTSTLGNGFMYSTQDSTEEQGWYFISAILPRSSHERRDPFRSSICKSLQHWPAGVLNPGYDVNSRRQSVVCGVVSELKYMDELPPGKLCSIRRWIIIQDTGSVGWKDPFGNEEGKIKASRHIRKGRRVLKSIRLEGEEGGRSRIATSLIFQAQGEKEGARWFSEAVGLPSAVSLDVVDLCLRTVR</sequence>
<gene>
    <name evidence="1" type="ORF">JAAARDRAFT_31904</name>
</gene>